<feature type="domain" description="HD" evidence="1">
    <location>
        <begin position="250"/>
        <end position="318"/>
    </location>
</feature>
<dbReference type="RefSeq" id="WP_145173792.1">
    <property type="nucleotide sequence ID" value="NZ_CP036525.1"/>
</dbReference>
<evidence type="ECO:0000313" key="2">
    <source>
        <dbReference type="EMBL" id="QDT06737.1"/>
    </source>
</evidence>
<proteinExistence type="predicted"/>
<name>A0A517NHW8_9BACT</name>
<sequence length="375" mass="42894">MSSSKLRRQIAWSAARLMHSRVVTEYYQAKQKAARQTGRGWVKPSDLPSNAEIREQVQILSRLHEGHGPPGENDPSDRLRRMRVRGLWWMNQLHEFHPKLIGSVLTGGIRDGSDIDIHVFTNHPDVISQRLDSLGASHTIQRKRLVKNNELRVYTHIHVRDEFPIELTVYSTSQLGFRFRSSITGKPIERVSKDDLEKLIQIEHGFDPSQLHQCLDDMDTRPDRWSVFLALLLPLENVRENPKVHPEGDVLHHSLQVYDLAQDESAYDEEFLLAALLHDIGKAIDKDDHVAAGLEALDGFISERTAWLIGHHMEAHRVRDHSIGARRRKRLTAHPWFDDLMRLNDCDVAGRVAGAQTSSVEDALDSIEQLEEMFG</sequence>
<dbReference type="KEGG" id="rlc:K227x_51530"/>
<dbReference type="Proteomes" id="UP000318538">
    <property type="component" value="Chromosome"/>
</dbReference>
<dbReference type="InterPro" id="IPR003607">
    <property type="entry name" value="HD/PDEase_dom"/>
</dbReference>
<accession>A0A517NHW8</accession>
<dbReference type="SUPFAM" id="SSF109604">
    <property type="entry name" value="HD-domain/PDEase-like"/>
    <property type="match status" value="1"/>
</dbReference>
<dbReference type="InterPro" id="IPR006674">
    <property type="entry name" value="HD_domain"/>
</dbReference>
<dbReference type="CDD" id="cd00077">
    <property type="entry name" value="HDc"/>
    <property type="match status" value="1"/>
</dbReference>
<dbReference type="EMBL" id="CP036525">
    <property type="protein sequence ID" value="QDT06737.1"/>
    <property type="molecule type" value="Genomic_DNA"/>
</dbReference>
<reference evidence="2 3" key="1">
    <citation type="submission" date="2019-02" db="EMBL/GenBank/DDBJ databases">
        <title>Deep-cultivation of Planctomycetes and their phenomic and genomic characterization uncovers novel biology.</title>
        <authorList>
            <person name="Wiegand S."/>
            <person name="Jogler M."/>
            <person name="Boedeker C."/>
            <person name="Pinto D."/>
            <person name="Vollmers J."/>
            <person name="Rivas-Marin E."/>
            <person name="Kohn T."/>
            <person name="Peeters S.H."/>
            <person name="Heuer A."/>
            <person name="Rast P."/>
            <person name="Oberbeckmann S."/>
            <person name="Bunk B."/>
            <person name="Jeske O."/>
            <person name="Meyerdierks A."/>
            <person name="Storesund J.E."/>
            <person name="Kallscheuer N."/>
            <person name="Luecker S."/>
            <person name="Lage O.M."/>
            <person name="Pohl T."/>
            <person name="Merkel B.J."/>
            <person name="Hornburger P."/>
            <person name="Mueller R.-W."/>
            <person name="Bruemmer F."/>
            <person name="Labrenz M."/>
            <person name="Spormann A.M."/>
            <person name="Op den Camp H."/>
            <person name="Overmann J."/>
            <person name="Amann R."/>
            <person name="Jetten M.S.M."/>
            <person name="Mascher T."/>
            <person name="Medema M.H."/>
            <person name="Devos D.P."/>
            <person name="Kaster A.-K."/>
            <person name="Ovreas L."/>
            <person name="Rohde M."/>
            <person name="Galperin M.Y."/>
            <person name="Jogler C."/>
        </authorList>
    </citation>
    <scope>NUCLEOTIDE SEQUENCE [LARGE SCALE GENOMIC DNA]</scope>
    <source>
        <strain evidence="2 3">K22_7</strain>
    </source>
</reference>
<protein>
    <recommendedName>
        <fullName evidence="1">HD domain-containing protein</fullName>
    </recommendedName>
</protein>
<evidence type="ECO:0000313" key="3">
    <source>
        <dbReference type="Proteomes" id="UP000318538"/>
    </source>
</evidence>
<dbReference type="OrthoDB" id="9805698at2"/>
<organism evidence="2 3">
    <name type="scientific">Rubripirellula lacrimiformis</name>
    <dbReference type="NCBI Taxonomy" id="1930273"/>
    <lineage>
        <taxon>Bacteria</taxon>
        <taxon>Pseudomonadati</taxon>
        <taxon>Planctomycetota</taxon>
        <taxon>Planctomycetia</taxon>
        <taxon>Pirellulales</taxon>
        <taxon>Pirellulaceae</taxon>
        <taxon>Rubripirellula</taxon>
    </lineage>
</organism>
<dbReference type="AlphaFoldDB" id="A0A517NHW8"/>
<keyword evidence="3" id="KW-1185">Reference proteome</keyword>
<dbReference type="Gene3D" id="1.10.3210.10">
    <property type="entry name" value="Hypothetical protein af1432"/>
    <property type="match status" value="1"/>
</dbReference>
<evidence type="ECO:0000259" key="1">
    <source>
        <dbReference type="Pfam" id="PF01966"/>
    </source>
</evidence>
<gene>
    <name evidence="2" type="ORF">K227x_51530</name>
</gene>
<dbReference type="Pfam" id="PF01966">
    <property type="entry name" value="HD"/>
    <property type="match status" value="1"/>
</dbReference>